<dbReference type="GO" id="GO:0009398">
    <property type="term" value="P:FMN biosynthetic process"/>
    <property type="evidence" value="ECO:0007669"/>
    <property type="project" value="TreeGrafter"/>
</dbReference>
<dbReference type="EC" id="2.7.7.2" evidence="3"/>
<keyword evidence="14" id="KW-1185">Reference proteome</keyword>
<dbReference type="FunFam" id="3.40.50.620:FF:000021">
    <property type="entry name" value="Riboflavin biosynthesis protein"/>
    <property type="match status" value="1"/>
</dbReference>
<dbReference type="RefSeq" id="WP_192139323.1">
    <property type="nucleotide sequence ID" value="NZ_JACYXZ010000001.1"/>
</dbReference>
<gene>
    <name evidence="13" type="ORF">IE331_00115</name>
</gene>
<feature type="domain" description="FAD synthetase" evidence="12">
    <location>
        <begin position="22"/>
        <end position="174"/>
    </location>
</feature>
<dbReference type="GO" id="GO:0008531">
    <property type="term" value="F:riboflavin kinase activity"/>
    <property type="evidence" value="ECO:0007669"/>
    <property type="project" value="TreeGrafter"/>
</dbReference>
<evidence type="ECO:0000256" key="1">
    <source>
        <dbReference type="ARBA" id="ARBA00004726"/>
    </source>
</evidence>
<evidence type="ECO:0000256" key="9">
    <source>
        <dbReference type="ARBA" id="ARBA00022827"/>
    </source>
</evidence>
<dbReference type="Pfam" id="PF06574">
    <property type="entry name" value="FAD_syn"/>
    <property type="match status" value="1"/>
</dbReference>
<dbReference type="AlphaFoldDB" id="A0A927K529"/>
<dbReference type="EMBL" id="JACYXZ010000001">
    <property type="protein sequence ID" value="MBD8868016.1"/>
    <property type="molecule type" value="Genomic_DNA"/>
</dbReference>
<evidence type="ECO:0000259" key="12">
    <source>
        <dbReference type="Pfam" id="PF06574"/>
    </source>
</evidence>
<dbReference type="NCBIfam" id="TIGR00125">
    <property type="entry name" value="cyt_tran_rel"/>
    <property type="match status" value="1"/>
</dbReference>
<reference evidence="13" key="1">
    <citation type="submission" date="2020-09" db="EMBL/GenBank/DDBJ databases">
        <title>Nocardioides sp. strain MJB4 16S ribosomal RNA gene Genome sequencing and assembly.</title>
        <authorList>
            <person name="Kim I."/>
        </authorList>
    </citation>
    <scope>NUCLEOTIDE SEQUENCE</scope>
    <source>
        <strain evidence="13">MJB4</strain>
    </source>
</reference>
<keyword evidence="4" id="KW-0285">Flavoprotein</keyword>
<comment type="similarity">
    <text evidence="2">Belongs to the RibF family.</text>
</comment>
<evidence type="ECO:0000256" key="2">
    <source>
        <dbReference type="ARBA" id="ARBA00010214"/>
    </source>
</evidence>
<comment type="pathway">
    <text evidence="1">Cofactor biosynthesis; FAD biosynthesis; FAD from FMN: step 1/1.</text>
</comment>
<evidence type="ECO:0000256" key="5">
    <source>
        <dbReference type="ARBA" id="ARBA00022643"/>
    </source>
</evidence>
<dbReference type="PANTHER" id="PTHR22749">
    <property type="entry name" value="RIBOFLAVIN KINASE/FMN ADENYLYLTRANSFERASE"/>
    <property type="match status" value="1"/>
</dbReference>
<comment type="catalytic activity">
    <reaction evidence="11">
        <text>FMN + ATP + H(+) = FAD + diphosphate</text>
        <dbReference type="Rhea" id="RHEA:17237"/>
        <dbReference type="ChEBI" id="CHEBI:15378"/>
        <dbReference type="ChEBI" id="CHEBI:30616"/>
        <dbReference type="ChEBI" id="CHEBI:33019"/>
        <dbReference type="ChEBI" id="CHEBI:57692"/>
        <dbReference type="ChEBI" id="CHEBI:58210"/>
        <dbReference type="EC" id="2.7.7.2"/>
    </reaction>
</comment>
<dbReference type="InterPro" id="IPR015864">
    <property type="entry name" value="FAD_synthase"/>
</dbReference>
<evidence type="ECO:0000313" key="13">
    <source>
        <dbReference type="EMBL" id="MBD8868016.1"/>
    </source>
</evidence>
<evidence type="ECO:0000313" key="14">
    <source>
        <dbReference type="Proteomes" id="UP000616839"/>
    </source>
</evidence>
<accession>A0A927K529</accession>
<keyword evidence="6" id="KW-0808">Transferase</keyword>
<keyword evidence="7 13" id="KW-0548">Nucleotidyltransferase</keyword>
<dbReference type="InterPro" id="IPR023468">
    <property type="entry name" value="Riboflavin_kinase"/>
</dbReference>
<dbReference type="GO" id="GO:0005524">
    <property type="term" value="F:ATP binding"/>
    <property type="evidence" value="ECO:0007669"/>
    <property type="project" value="UniProtKB-KW"/>
</dbReference>
<dbReference type="InterPro" id="IPR014729">
    <property type="entry name" value="Rossmann-like_a/b/a_fold"/>
</dbReference>
<dbReference type="GO" id="GO:0009231">
    <property type="term" value="P:riboflavin biosynthetic process"/>
    <property type="evidence" value="ECO:0007669"/>
    <property type="project" value="InterPro"/>
</dbReference>
<dbReference type="PANTHER" id="PTHR22749:SF6">
    <property type="entry name" value="RIBOFLAVIN KINASE"/>
    <property type="match status" value="1"/>
</dbReference>
<evidence type="ECO:0000256" key="4">
    <source>
        <dbReference type="ARBA" id="ARBA00022630"/>
    </source>
</evidence>
<evidence type="ECO:0000256" key="8">
    <source>
        <dbReference type="ARBA" id="ARBA00022741"/>
    </source>
</evidence>
<dbReference type="Proteomes" id="UP000616839">
    <property type="component" value="Unassembled WGS sequence"/>
</dbReference>
<dbReference type="CDD" id="cd02064">
    <property type="entry name" value="FAD_synthetase_N"/>
    <property type="match status" value="1"/>
</dbReference>
<evidence type="ECO:0000256" key="6">
    <source>
        <dbReference type="ARBA" id="ARBA00022679"/>
    </source>
</evidence>
<evidence type="ECO:0000256" key="11">
    <source>
        <dbReference type="ARBA" id="ARBA00049494"/>
    </source>
</evidence>
<evidence type="ECO:0000256" key="10">
    <source>
        <dbReference type="ARBA" id="ARBA00022840"/>
    </source>
</evidence>
<sequence length="208" mass="22507">MTRTTSLAPHLTTWPQLGQLVNGSVVTMGVFDGFHRGHQILARRACDRAHELLIPSVLLTFDPHPLLLTRPERAPRQLMTVTERVETALALGIDHVIVLPFDRQMASTSAESFVSDGLVQRLGARHVVVGVNFRFGRGGTGDTDYLQEAGHWHGFDVDPVPLVEHRGRVCSSTNVRGLLAGGDLTAARGLLGRSADRVLGPRSIAATA</sequence>
<keyword evidence="9" id="KW-0274">FAD</keyword>
<organism evidence="13 14">
    <name type="scientific">Nocardioides donggukensis</name>
    <dbReference type="NCBI Taxonomy" id="2774019"/>
    <lineage>
        <taxon>Bacteria</taxon>
        <taxon>Bacillati</taxon>
        <taxon>Actinomycetota</taxon>
        <taxon>Actinomycetes</taxon>
        <taxon>Propionibacteriales</taxon>
        <taxon>Nocardioidaceae</taxon>
        <taxon>Nocardioides</taxon>
    </lineage>
</organism>
<dbReference type="Gene3D" id="3.40.50.620">
    <property type="entry name" value="HUPs"/>
    <property type="match status" value="1"/>
</dbReference>
<dbReference type="SUPFAM" id="SSF52374">
    <property type="entry name" value="Nucleotidylyl transferase"/>
    <property type="match status" value="1"/>
</dbReference>
<evidence type="ECO:0000256" key="3">
    <source>
        <dbReference type="ARBA" id="ARBA00012393"/>
    </source>
</evidence>
<protein>
    <recommendedName>
        <fullName evidence="3">FAD synthase</fullName>
        <ecNumber evidence="3">2.7.7.2</ecNumber>
    </recommendedName>
</protein>
<keyword evidence="5" id="KW-0288">FMN</keyword>
<proteinExistence type="inferred from homology"/>
<dbReference type="InterPro" id="IPR004821">
    <property type="entry name" value="Cyt_trans-like"/>
</dbReference>
<name>A0A927K529_9ACTN</name>
<keyword evidence="8" id="KW-0547">Nucleotide-binding</keyword>
<dbReference type="GO" id="GO:0003919">
    <property type="term" value="F:FMN adenylyltransferase activity"/>
    <property type="evidence" value="ECO:0007669"/>
    <property type="project" value="UniProtKB-EC"/>
</dbReference>
<evidence type="ECO:0000256" key="7">
    <source>
        <dbReference type="ARBA" id="ARBA00022695"/>
    </source>
</evidence>
<keyword evidence="10" id="KW-0067">ATP-binding</keyword>
<comment type="caution">
    <text evidence="13">The sequence shown here is derived from an EMBL/GenBank/DDBJ whole genome shotgun (WGS) entry which is preliminary data.</text>
</comment>